<accession>A0ABR3T6S7</accession>
<evidence type="ECO:0000256" key="2">
    <source>
        <dbReference type="SAM" id="Coils"/>
    </source>
</evidence>
<gene>
    <name evidence="5" type="ORF">SLS58_010387</name>
</gene>
<reference evidence="5 6" key="1">
    <citation type="journal article" date="2023" name="Plant Dis.">
        <title>First Report of Diplodia intermedia Causing Canker and Dieback Diseases on Apple Trees in Canada.</title>
        <authorList>
            <person name="Ellouze W."/>
            <person name="Ilyukhin E."/>
            <person name="Sulman M."/>
            <person name="Ali S."/>
        </authorList>
    </citation>
    <scope>NUCLEOTIDE SEQUENCE [LARGE SCALE GENOMIC DNA]</scope>
    <source>
        <strain evidence="5 6">M45-28</strain>
    </source>
</reference>
<dbReference type="PANTHER" id="PTHR21705:SF11">
    <property type="entry name" value="FHIP FAMILY PROTEIN CG3558"/>
    <property type="match status" value="1"/>
</dbReference>
<dbReference type="Pfam" id="PF19314">
    <property type="entry name" value="DUF5917"/>
    <property type="match status" value="1"/>
</dbReference>
<feature type="compositionally biased region" description="Pro residues" evidence="3">
    <location>
        <begin position="762"/>
        <end position="776"/>
    </location>
</feature>
<feature type="region of interest" description="Disordered" evidence="3">
    <location>
        <begin position="861"/>
        <end position="941"/>
    </location>
</feature>
<proteinExistence type="inferred from homology"/>
<feature type="compositionally biased region" description="Polar residues" evidence="3">
    <location>
        <begin position="723"/>
        <end position="733"/>
    </location>
</feature>
<feature type="region of interest" description="Disordered" evidence="3">
    <location>
        <begin position="700"/>
        <end position="815"/>
    </location>
</feature>
<dbReference type="InterPro" id="IPR019384">
    <property type="entry name" value="FHIP"/>
</dbReference>
<feature type="compositionally biased region" description="Low complexity" evidence="3">
    <location>
        <begin position="970"/>
        <end position="1016"/>
    </location>
</feature>
<comment type="caution">
    <text evidence="5">The sequence shown here is derived from an EMBL/GenBank/DDBJ whole genome shotgun (WGS) entry which is preliminary data.</text>
</comment>
<evidence type="ECO:0000259" key="4">
    <source>
        <dbReference type="Pfam" id="PF19314"/>
    </source>
</evidence>
<dbReference type="EMBL" id="JAKEKT020000120">
    <property type="protein sequence ID" value="KAL1635217.1"/>
    <property type="molecule type" value="Genomic_DNA"/>
</dbReference>
<evidence type="ECO:0000313" key="5">
    <source>
        <dbReference type="EMBL" id="KAL1635217.1"/>
    </source>
</evidence>
<keyword evidence="6" id="KW-1185">Reference proteome</keyword>
<evidence type="ECO:0000256" key="1">
    <source>
        <dbReference type="ARBA" id="ARBA00024336"/>
    </source>
</evidence>
<dbReference type="InterPro" id="IPR045669">
    <property type="entry name" value="FHIP_C"/>
</dbReference>
<keyword evidence="2" id="KW-0175">Coiled coil</keyword>
<evidence type="ECO:0000256" key="3">
    <source>
        <dbReference type="SAM" id="MobiDB-lite"/>
    </source>
</evidence>
<dbReference type="Proteomes" id="UP001521184">
    <property type="component" value="Unassembled WGS sequence"/>
</dbReference>
<protein>
    <recommendedName>
        <fullName evidence="4">FHF complex subunit HOOK-interacting protein C-terminal domain-containing protein</fullName>
    </recommendedName>
</protein>
<feature type="domain" description="FHF complex subunit HOOK-interacting protein C-terminal" evidence="4">
    <location>
        <begin position="571"/>
        <end position="687"/>
    </location>
</feature>
<feature type="region of interest" description="Disordered" evidence="3">
    <location>
        <begin position="955"/>
        <end position="1046"/>
    </location>
</feature>
<feature type="compositionally biased region" description="Basic and acidic residues" evidence="3">
    <location>
        <begin position="1035"/>
        <end position="1046"/>
    </location>
</feature>
<dbReference type="SUPFAM" id="SSF48371">
    <property type="entry name" value="ARM repeat"/>
    <property type="match status" value="1"/>
</dbReference>
<organism evidence="5 6">
    <name type="scientific">Diplodia intermedia</name>
    <dbReference type="NCBI Taxonomy" id="856260"/>
    <lineage>
        <taxon>Eukaryota</taxon>
        <taxon>Fungi</taxon>
        <taxon>Dikarya</taxon>
        <taxon>Ascomycota</taxon>
        <taxon>Pezizomycotina</taxon>
        <taxon>Dothideomycetes</taxon>
        <taxon>Dothideomycetes incertae sedis</taxon>
        <taxon>Botryosphaeriales</taxon>
        <taxon>Botryosphaeriaceae</taxon>
        <taxon>Diplodia</taxon>
    </lineage>
</organism>
<evidence type="ECO:0000313" key="6">
    <source>
        <dbReference type="Proteomes" id="UP001521184"/>
    </source>
</evidence>
<feature type="coiled-coil region" evidence="2">
    <location>
        <begin position="653"/>
        <end position="680"/>
    </location>
</feature>
<feature type="compositionally biased region" description="Basic and acidic residues" evidence="3">
    <location>
        <begin position="1018"/>
        <end position="1027"/>
    </location>
</feature>
<dbReference type="PANTHER" id="PTHR21705">
    <property type="entry name" value="RAI16 PROTEIN-RELATED"/>
    <property type="match status" value="1"/>
</dbReference>
<comment type="similarity">
    <text evidence="1">Belongs to the FHIP family.</text>
</comment>
<dbReference type="InterPro" id="IPR016024">
    <property type="entry name" value="ARM-type_fold"/>
</dbReference>
<dbReference type="Pfam" id="PF10257">
    <property type="entry name" value="RAI16-like"/>
    <property type="match status" value="1"/>
</dbReference>
<name>A0ABR3T6S7_9PEZI</name>
<sequence>MDFWTRLIGGSGAQKRRSTANDPQQRLARFKRVYNQILQTWQKSAQLAGDWPALDSLRSHFQRLTAILNEESRSPAPHLCLSFAASSHIFSAISKIAATSHNEALVREAVGFFSALIDSEEEDFLANGRFAESLMSFISRIASSQSLVAGEDTDAEIVELLFGIAAKIRLEPELLPVWFSSTGRVTLDSDGGMVQQVGFAGVIRKEDFPLCYQLIDHVHHEGRIGDFARTGLLYIFETSSKSHDLEQWIVESDLATLMASGLGALYSQLSRKLSIIHPKDDLPIILQLSDYPEVEKSINDSENIFSEDFKLHMDTFLSYLAFWQDVLEHCKSPDVRQTLIDHFQVLFLQQLLYPSLFESSDVDGGSAVAVLNYLRRILDALDHPELVHMILRYLLALPDEQAGRPRSRSVKKRRSTLMLLAKPNDKEPELNPSLFNLVDLLLNCSQSRNHQTVASALKLVSTILSKNHKYATGTLVNVTEVHMKDPLRTVGALHAEIEGYLELAENMVPGSDVNKEYESFLKDVLSLLEAHPCSMKHLSLHGLNLPNQAAVDYLHAEIRKDSTIHHLTAGDALFKSLMGILSNFFTNNVETNLNLTEAIVNLATCPNLRLEGWLAVEPTNYQFNPNETFDNEDEDLRDIFRARRKPNWTSSGAPALMVALNNLQEQIECLREQIPDFNVHVANRKQAFRVHEELNEAMRSTANFPPPTPLGPPKSSHGETPSGPGSWTPQFQNMLEGAVSPLRSQSPRGRAHTIQPTVRLNPAPPKGAPTLSPSPHPSTSRSPVRGSARGLSPAKHQQQPQSPLLIPDPRRPSLTSTVLNDVNDAANAGILKKTIQFPLKPSEARKKRMEELQLQQRLAEKALPALPKEQPLTEVADEENEGKGATAAANSGGTKKEDAKDGGALGAKKGTDAENTTAGAEKQQQQQQQQSANNSSNGDTEAFPALEDEMLHSEPFPEMPTEMPAEEETNNNSNNNSPNMNDSGSSSIYSTHNNNNPNPTPTINIPANTSTSNNNTLDDLHYQQERGRRSRASSWRREEKDDGVEETREASLSHVLTNVVILQEFVLELIAILQVRASLFQEVRFV</sequence>